<dbReference type="Proteomes" id="UP001207468">
    <property type="component" value="Unassembled WGS sequence"/>
</dbReference>
<keyword evidence="2" id="KW-1185">Reference proteome</keyword>
<accession>A0ACC0UJA7</accession>
<name>A0ACC0UJA7_9AGAM</name>
<gene>
    <name evidence="1" type="ORF">F5148DRAFT_1281075</name>
</gene>
<reference evidence="1" key="1">
    <citation type="submission" date="2021-03" db="EMBL/GenBank/DDBJ databases">
        <title>Evolutionary priming and transition to the ectomycorrhizal habit in an iconic lineage of mushroom-forming fungi: is preadaptation a requirement?</title>
        <authorList>
            <consortium name="DOE Joint Genome Institute"/>
            <person name="Looney B.P."/>
            <person name="Miyauchi S."/>
            <person name="Morin E."/>
            <person name="Drula E."/>
            <person name="Courty P.E."/>
            <person name="Chicoki N."/>
            <person name="Fauchery L."/>
            <person name="Kohler A."/>
            <person name="Kuo A."/>
            <person name="LaButti K."/>
            <person name="Pangilinan J."/>
            <person name="Lipzen A."/>
            <person name="Riley R."/>
            <person name="Andreopoulos W."/>
            <person name="He G."/>
            <person name="Johnson J."/>
            <person name="Barry K.W."/>
            <person name="Grigoriev I.V."/>
            <person name="Nagy L."/>
            <person name="Hibbett D."/>
            <person name="Henrissat B."/>
            <person name="Matheny P.B."/>
            <person name="Labbe J."/>
            <person name="Martin A.F."/>
        </authorList>
    </citation>
    <scope>NUCLEOTIDE SEQUENCE</scope>
    <source>
        <strain evidence="1">BPL698</strain>
    </source>
</reference>
<protein>
    <submittedName>
        <fullName evidence="1">P-loop containing nucleoside triphosphate hydrolase protein</fullName>
    </submittedName>
</protein>
<evidence type="ECO:0000313" key="1">
    <source>
        <dbReference type="EMBL" id="KAI9511139.1"/>
    </source>
</evidence>
<comment type="caution">
    <text evidence="1">The sequence shown here is derived from an EMBL/GenBank/DDBJ whole genome shotgun (WGS) entry which is preliminary data.</text>
</comment>
<dbReference type="EMBL" id="JAGFNK010000026">
    <property type="protein sequence ID" value="KAI9511139.1"/>
    <property type="molecule type" value="Genomic_DNA"/>
</dbReference>
<proteinExistence type="predicted"/>
<organism evidence="1 2">
    <name type="scientific">Russula earlei</name>
    <dbReference type="NCBI Taxonomy" id="71964"/>
    <lineage>
        <taxon>Eukaryota</taxon>
        <taxon>Fungi</taxon>
        <taxon>Dikarya</taxon>
        <taxon>Basidiomycota</taxon>
        <taxon>Agaricomycotina</taxon>
        <taxon>Agaricomycetes</taxon>
        <taxon>Russulales</taxon>
        <taxon>Russulaceae</taxon>
        <taxon>Russula</taxon>
    </lineage>
</organism>
<keyword evidence="1" id="KW-0378">Hydrolase</keyword>
<evidence type="ECO:0000313" key="2">
    <source>
        <dbReference type="Proteomes" id="UP001207468"/>
    </source>
</evidence>
<sequence length="1076" mass="117743">MDASPFLPLFDSLRSAPTGPDAKAAADKLAREISRQGFSSFHDGKVIGTIHNFATNKTSGYERESAAIAFQSFAAVLGPPVAPVLLPCLPTLFDLYMDKGEVVRQAAAAATKAILKLFPPESTRLVFKTLEGVIENGKWRAKTGALDAMKTFVIGAEDAVATELATILPAVTAAMHDTKNEVTSAAVKCATALCTTLANADLAPHIPILVKCMSDPTSVALCIKSLSNTTFVAEVTAPALAVLVPLLTRALNDRSMEVQRRSVIVIDNLVKLVRDPVVAATYLGPLVAGVNKIANSAAFPEVRAFAEGALNTLQKAGASSEDNALPPRDVTSEVIVAQKALAELFFEKADRAGSSKHSVQDPYLAVVLDFTASLVADLTYAKKFADMNAKGMVAQAFAESVCKHFYAIEKAKHAPSKDVGSEEGELLCNIVFSLAYGALLLLSHTTLKLYRGRRYGILGTNGAGKSTLMRQLRDGKVENFPPQDELRCVMVEHSLQGEDTSLSVIDFIASDKTLAHVPRDKIREQLLEVGFDNSQQDEVVGSLSGGWKMKLELARAMLYNADILLLDEPTNHLDRASVTWLEDYLITHANVTCLIVSHDSRFLDNVTTDIIHFEEKKLIYYHGNLSKFVEIHPEAKSYYTLAATSVKFSFPPPGSLMGVRSNTRAILKMSNCTFTYPGKTTPSLIDVSCAVSLSSRVGIIGPNGAGKSTLIKLLTGETEPQIGTVSKHPSLRIGYVSQHATHHIERHLEKTPIQYIQWRFQDGHDREVLEKATRVLTDGEKALLDKDFVGKNGQRRKLELIMGRQKLKKSFRYEIKWRDLDHKFNTWIPREELLEKGFQKIVSQFDDLEASREGAGQRDTSTHIIRKHLEDVGLDGDIAQYNEIAGLSGGQKIKLVVAACLWNNPQICVLDEPSNFLDREALGGLAVAIRDWAGAVVRFHFLFFSTVIRCDRNEVIISHNEEFVNALCPEIWSISEGRMTQKGKAAVVGDAFTDFKSPKGSGSNTPVRSRVQSPVASVAGTPAASGAEDKTTPGVPGVKKKKLTRNQLKVQEERRRLRKLNWLQFGGVKPEDTDDD</sequence>